<proteinExistence type="predicted"/>
<dbReference type="KEGG" id="bpf:BpOF4_20129"/>
<keyword evidence="1" id="KW-0614">Plasmid</keyword>
<reference evidence="1 2" key="1">
    <citation type="journal article" date="2011" name="Environ. Microbiol.">
        <title>Genome of alkaliphilic Bacillus pseudofirmus OF4 reveals adaptations that support the ability to grow in an external pH range from 7.5 to 11.4.</title>
        <authorList>
            <person name="Janto B."/>
            <person name="Ahmed A."/>
            <person name="Ito M."/>
            <person name="Liu J."/>
            <person name="Hicks D.B."/>
            <person name="Pagni S."/>
            <person name="Fackelmayer O.J."/>
            <person name="Smith T.A."/>
            <person name="Earl J."/>
            <person name="Elbourne L.D."/>
            <person name="Hassan K."/>
            <person name="Paulsen I.T."/>
            <person name="Kolsto A.B."/>
            <person name="Tourasse N.J."/>
            <person name="Ehrlich G.D."/>
            <person name="Boissy R."/>
            <person name="Ivey D.M."/>
            <person name="Li G."/>
            <person name="Xue Y."/>
            <person name="Ma Y."/>
            <person name="Hu F.Z."/>
            <person name="Krulwich T.A."/>
        </authorList>
    </citation>
    <scope>NUCLEOTIDE SEQUENCE [LARGE SCALE GENOMIC DNA]</scope>
    <source>
        <strain evidence="2">ATCC BAA-2126 / JCM 17055 / OF4</strain>
    </source>
</reference>
<evidence type="ECO:0000313" key="2">
    <source>
        <dbReference type="Proteomes" id="UP000001544"/>
    </source>
</evidence>
<dbReference type="Proteomes" id="UP000001544">
    <property type="component" value="Plasmid pBpOF4-01"/>
</dbReference>
<organism evidence="1 2">
    <name type="scientific">Alkalihalophilus pseudofirmus (strain ATCC BAA-2126 / JCM 17055 / OF4)</name>
    <name type="common">Bacillus pseudofirmus</name>
    <dbReference type="NCBI Taxonomy" id="398511"/>
    <lineage>
        <taxon>Bacteria</taxon>
        <taxon>Bacillati</taxon>
        <taxon>Bacillota</taxon>
        <taxon>Bacilli</taxon>
        <taxon>Bacillales</taxon>
        <taxon>Bacillaceae</taxon>
        <taxon>Alkalihalophilus</taxon>
    </lineage>
</organism>
<dbReference type="HOGENOM" id="CLU_126504_0_0_9"/>
<gene>
    <name evidence="1" type="ordered locus">BpOF4_20129</name>
</gene>
<accession>D3G0Z9</accession>
<geneLocation type="plasmid" evidence="1 2">
    <name>pBpOF4-01</name>
</geneLocation>
<dbReference type="eggNOG" id="ENOG5030R9G">
    <property type="taxonomic scope" value="Bacteria"/>
</dbReference>
<evidence type="ECO:0000313" key="1">
    <source>
        <dbReference type="EMBL" id="ADC52025.1"/>
    </source>
</evidence>
<protein>
    <submittedName>
        <fullName evidence="1">Uncharacterized protein</fullName>
    </submittedName>
</protein>
<dbReference type="RefSeq" id="WP_012960954.1">
    <property type="nucleotide sequence ID" value="NC_013792.1"/>
</dbReference>
<keyword evidence="2" id="KW-1185">Reference proteome</keyword>
<dbReference type="AlphaFoldDB" id="D3G0Z9"/>
<name>D3G0Z9_ALKPO</name>
<dbReference type="EMBL" id="CP001879">
    <property type="protein sequence ID" value="ADC52025.1"/>
    <property type="molecule type" value="Genomic_DNA"/>
</dbReference>
<sequence length="184" mass="21433">MNDFNELINGLCRPFPPETYQPRHDGHGVYIPIRYYIERLNQVASDHWSHERVGEPIFYEDDKFVHTVVKVTIMGRSHMGEGFSRYQTDDKGKIINRHYAIRSATKDGIRDAISFFGIGKDLESATKPTAAKVKENERVDHSIQKLICIKCNRELSDYEVRLLQSHKVKLTYCEDHIPSHFLKK</sequence>